<gene>
    <name evidence="2" type="ordered locus">Bphy_7815</name>
</gene>
<dbReference type="OrthoDB" id="9801228at2"/>
<organism evidence="2 3">
    <name type="scientific">Paraburkholderia phymatum (strain DSM 17167 / CIP 108236 / LMG 21445 / STM815)</name>
    <name type="common">Burkholderia phymatum</name>
    <dbReference type="NCBI Taxonomy" id="391038"/>
    <lineage>
        <taxon>Bacteria</taxon>
        <taxon>Pseudomonadati</taxon>
        <taxon>Pseudomonadota</taxon>
        <taxon>Betaproteobacteria</taxon>
        <taxon>Burkholderiales</taxon>
        <taxon>Burkholderiaceae</taxon>
        <taxon>Paraburkholderia</taxon>
    </lineage>
</organism>
<dbReference type="Proteomes" id="UP000001192">
    <property type="component" value="Plasmid pBPHY02"/>
</dbReference>
<dbReference type="GO" id="GO:0051537">
    <property type="term" value="F:2 iron, 2 sulfur cluster binding"/>
    <property type="evidence" value="ECO:0007669"/>
    <property type="project" value="TreeGrafter"/>
</dbReference>
<dbReference type="InterPro" id="IPR035903">
    <property type="entry name" value="HesB-like_dom_sf"/>
</dbReference>
<geneLocation type="plasmid" evidence="2 3">
    <name>pBPHY02</name>
</geneLocation>
<reference evidence="3" key="1">
    <citation type="journal article" date="2014" name="Stand. Genomic Sci.">
        <title>Complete genome sequence of Burkholderia phymatum STM815(T), a broad host range and efficient nitrogen-fixing symbiont of Mimosa species.</title>
        <authorList>
            <person name="Moulin L."/>
            <person name="Klonowska A."/>
            <person name="Caroline B."/>
            <person name="Booth K."/>
            <person name="Vriezen J.A."/>
            <person name="Melkonian R."/>
            <person name="James E.K."/>
            <person name="Young J.P."/>
            <person name="Bena G."/>
            <person name="Hauser L."/>
            <person name="Land M."/>
            <person name="Kyrpides N."/>
            <person name="Bruce D."/>
            <person name="Chain P."/>
            <person name="Copeland A."/>
            <person name="Pitluck S."/>
            <person name="Woyke T."/>
            <person name="Lizotte-Waniewski M."/>
            <person name="Bristow J."/>
            <person name="Riley M."/>
        </authorList>
    </citation>
    <scope>NUCLEOTIDE SEQUENCE [LARGE SCALE GENOMIC DNA]</scope>
    <source>
        <strain evidence="3">DSM 17167 / CIP 108236 / LMG 21445 / STM815</strain>
        <plasmid evidence="3">Plasmid pBPHY02</plasmid>
    </source>
</reference>
<dbReference type="eggNOG" id="COG0316">
    <property type="taxonomic scope" value="Bacteria"/>
</dbReference>
<evidence type="ECO:0000313" key="3">
    <source>
        <dbReference type="Proteomes" id="UP000001192"/>
    </source>
</evidence>
<dbReference type="GO" id="GO:0016226">
    <property type="term" value="P:iron-sulfur cluster assembly"/>
    <property type="evidence" value="ECO:0007669"/>
    <property type="project" value="TreeGrafter"/>
</dbReference>
<dbReference type="InterPro" id="IPR050322">
    <property type="entry name" value="Fe-S_cluster_asmbl/transfer"/>
</dbReference>
<dbReference type="Pfam" id="PF01521">
    <property type="entry name" value="Fe-S_biosyn"/>
    <property type="match status" value="1"/>
</dbReference>
<evidence type="ECO:0000313" key="2">
    <source>
        <dbReference type="EMBL" id="ACC76689.1"/>
    </source>
</evidence>
<dbReference type="PANTHER" id="PTHR10072:SF41">
    <property type="entry name" value="IRON-SULFUR CLUSTER ASSEMBLY 1 HOMOLOG, MITOCHONDRIAL"/>
    <property type="match status" value="1"/>
</dbReference>
<dbReference type="Gene3D" id="2.60.300.12">
    <property type="entry name" value="HesB-like domain"/>
    <property type="match status" value="1"/>
</dbReference>
<dbReference type="KEGG" id="bph:Bphy_7815"/>
<dbReference type="PANTHER" id="PTHR10072">
    <property type="entry name" value="IRON-SULFUR CLUSTER ASSEMBLY PROTEIN"/>
    <property type="match status" value="1"/>
</dbReference>
<evidence type="ECO:0000259" key="1">
    <source>
        <dbReference type="Pfam" id="PF01521"/>
    </source>
</evidence>
<sequence length="150" mass="16823">MVRTLHFRLASNAVCLPNQLLRKTSMVVQRSSLLAEPAHDMATLTPRAAEKIAELVKLQDETQIYIRLRAEVRGFDDIRYFIVLDDSVGHSDIKVKTQGVAIFIDNASLKYLAGAQIDYDERAPHPCFVIDSLNEQTFCGHSSAFSTCPR</sequence>
<proteinExistence type="predicted"/>
<name>B2JYI1_PARP8</name>
<keyword evidence="3" id="KW-1185">Reference proteome</keyword>
<protein>
    <submittedName>
        <fullName evidence="2">HesB/YadR/YfhF-family protein</fullName>
    </submittedName>
</protein>
<dbReference type="HOGENOM" id="CLU_1737103_0_0_4"/>
<dbReference type="InterPro" id="IPR000361">
    <property type="entry name" value="ATAP_core_dom"/>
</dbReference>
<keyword evidence="2" id="KW-0614">Plasmid</keyword>
<feature type="domain" description="Core" evidence="1">
    <location>
        <begin position="43"/>
        <end position="122"/>
    </location>
</feature>
<dbReference type="AlphaFoldDB" id="B2JYI1"/>
<dbReference type="EMBL" id="CP001046">
    <property type="protein sequence ID" value="ACC76689.1"/>
    <property type="molecule type" value="Genomic_DNA"/>
</dbReference>
<dbReference type="SUPFAM" id="SSF89360">
    <property type="entry name" value="HesB-like domain"/>
    <property type="match status" value="1"/>
</dbReference>
<dbReference type="GO" id="GO:0005737">
    <property type="term" value="C:cytoplasm"/>
    <property type="evidence" value="ECO:0007669"/>
    <property type="project" value="TreeGrafter"/>
</dbReference>
<accession>B2JYI1</accession>